<evidence type="ECO:0000313" key="1">
    <source>
        <dbReference type="EMBL" id="MZL35173.1"/>
    </source>
</evidence>
<name>A0A6L8T7Q9_9FIRM</name>
<protein>
    <submittedName>
        <fullName evidence="1">Uncharacterized protein</fullName>
    </submittedName>
</protein>
<sequence length="112" mass="13032">MEKLKLLKGEVEKILQENHTSKENRLAFANGVIYALANVTTGLKGKERFLRDYTEGILHAAYVLYEKRCLWKSRRVHSCLYDKYRLRIQGRSMFFSGRSRRAYGAVGTGRNE</sequence>
<comment type="caution">
    <text evidence="1">The sequence shown here is derived from an EMBL/GenBank/DDBJ whole genome shotgun (WGS) entry which is preliminary data.</text>
</comment>
<reference evidence="1 2" key="1">
    <citation type="journal article" date="2019" name="Nat. Med.">
        <title>A library of human gut bacterial isolates paired with longitudinal multiomics data enables mechanistic microbiome research.</title>
        <authorList>
            <person name="Poyet M."/>
            <person name="Groussin M."/>
            <person name="Gibbons S.M."/>
            <person name="Avila-Pacheco J."/>
            <person name="Jiang X."/>
            <person name="Kearney S.M."/>
            <person name="Perrotta A.R."/>
            <person name="Berdy B."/>
            <person name="Zhao S."/>
            <person name="Lieberman T.D."/>
            <person name="Swanson P.K."/>
            <person name="Smith M."/>
            <person name="Roesemann S."/>
            <person name="Alexander J.E."/>
            <person name="Rich S.A."/>
            <person name="Livny J."/>
            <person name="Vlamakis H."/>
            <person name="Clish C."/>
            <person name="Bullock K."/>
            <person name="Deik A."/>
            <person name="Scott J."/>
            <person name="Pierce K.A."/>
            <person name="Xavier R.J."/>
            <person name="Alm E.J."/>
        </authorList>
    </citation>
    <scope>NUCLEOTIDE SEQUENCE [LARGE SCALE GENOMIC DNA]</scope>
    <source>
        <strain evidence="1 2">BIOML-A1</strain>
    </source>
</reference>
<accession>A0A6L8T7Q9</accession>
<dbReference type="EMBL" id="WWVQ01000075">
    <property type="protein sequence ID" value="MZL35173.1"/>
    <property type="molecule type" value="Genomic_DNA"/>
</dbReference>
<evidence type="ECO:0000313" key="2">
    <source>
        <dbReference type="Proteomes" id="UP000477285"/>
    </source>
</evidence>
<proteinExistence type="predicted"/>
<gene>
    <name evidence="1" type="ORF">GT728_18825</name>
</gene>
<dbReference type="RefSeq" id="WP_161234324.1">
    <property type="nucleotide sequence ID" value="NZ_JANGDT010000096.1"/>
</dbReference>
<dbReference type="AlphaFoldDB" id="A0A6L8T7Q9"/>
<organism evidence="1 2">
    <name type="scientific">Blautia wexlerae</name>
    <dbReference type="NCBI Taxonomy" id="418240"/>
    <lineage>
        <taxon>Bacteria</taxon>
        <taxon>Bacillati</taxon>
        <taxon>Bacillota</taxon>
        <taxon>Clostridia</taxon>
        <taxon>Lachnospirales</taxon>
        <taxon>Lachnospiraceae</taxon>
        <taxon>Blautia</taxon>
    </lineage>
</organism>
<dbReference type="Proteomes" id="UP000477285">
    <property type="component" value="Unassembled WGS sequence"/>
</dbReference>